<comment type="subunit">
    <text evidence="2">Homotetramer.</text>
</comment>
<keyword evidence="3" id="KW-0963">Cytoplasm</keyword>
<evidence type="ECO:0000256" key="2">
    <source>
        <dbReference type="ARBA" id="ARBA00011881"/>
    </source>
</evidence>
<dbReference type="SUPFAM" id="SSF51735">
    <property type="entry name" value="NAD(P)-binding Rossmann-fold domains"/>
    <property type="match status" value="1"/>
</dbReference>
<proteinExistence type="predicted"/>
<dbReference type="Gene3D" id="3.40.50.720">
    <property type="entry name" value="NAD(P)-binding Rossmann-like Domain"/>
    <property type="match status" value="1"/>
</dbReference>
<dbReference type="PANTHER" id="PTHR44154">
    <property type="entry name" value="QUINONE OXIDOREDUCTASE"/>
    <property type="match status" value="1"/>
</dbReference>
<dbReference type="OrthoDB" id="648910at2"/>
<evidence type="ECO:0000313" key="8">
    <source>
        <dbReference type="Proteomes" id="UP000316614"/>
    </source>
</evidence>
<dbReference type="InterPro" id="IPR013154">
    <property type="entry name" value="ADH-like_N"/>
</dbReference>
<dbReference type="GO" id="GO:0003723">
    <property type="term" value="F:RNA binding"/>
    <property type="evidence" value="ECO:0007669"/>
    <property type="project" value="UniProtKB-KW"/>
</dbReference>
<dbReference type="InterPro" id="IPR036291">
    <property type="entry name" value="NAD(P)-bd_dom_sf"/>
</dbReference>
<dbReference type="InterPro" id="IPR051603">
    <property type="entry name" value="Zinc-ADH_QOR/CCCR"/>
</dbReference>
<dbReference type="InterPro" id="IPR002364">
    <property type="entry name" value="Quin_OxRdtase/zeta-crystal_CS"/>
</dbReference>
<keyword evidence="8" id="KW-1185">Reference proteome</keyword>
<keyword evidence="5" id="KW-0694">RNA-binding</keyword>
<dbReference type="PANTHER" id="PTHR44154:SF1">
    <property type="entry name" value="QUINONE OXIDOREDUCTASE"/>
    <property type="match status" value="1"/>
</dbReference>
<dbReference type="SMART" id="SM00829">
    <property type="entry name" value="PKS_ER"/>
    <property type="match status" value="1"/>
</dbReference>
<dbReference type="PROSITE" id="PS01162">
    <property type="entry name" value="QOR_ZETA_CRYSTAL"/>
    <property type="match status" value="1"/>
</dbReference>
<sequence length="324" mass="35114">MKANVITGTGKASEVFKIIEMDRPSPKVDEVLVRVHYTSVNPADCRIRTIPNPGRSFPAILGYDVFGEVTAVGQQVIGLSPGDNIIASPSLFLPGANAEYVCIKSNMCLKVDELDPKIGAAIPLVGITAYEALFDRLKLKPSHTILIQAGAGGVGHIAIQLAKKTGSRVITTSSRTASLQYCRDVLKADHVINYKEENVAKKVLEITGQKGVDLILDTVGNDTFVSSLGCLRPAGHICTILPVHYDALTGYENLLNNRTISYEYMGMSASSGRHREILKKLVGLIQKNELAPLVSEVYPFDQIHKAHEAIETGHTQGKIVIKVM</sequence>
<dbReference type="Gene3D" id="3.90.180.10">
    <property type="entry name" value="Medium-chain alcohol dehydrogenases, catalytic domain"/>
    <property type="match status" value="1"/>
</dbReference>
<feature type="domain" description="Enoyl reductase (ER)" evidence="6">
    <location>
        <begin position="11"/>
        <end position="321"/>
    </location>
</feature>
<dbReference type="GO" id="GO:0016491">
    <property type="term" value="F:oxidoreductase activity"/>
    <property type="evidence" value="ECO:0007669"/>
    <property type="project" value="InterPro"/>
</dbReference>
<dbReference type="AlphaFoldDB" id="A0A514CN03"/>
<gene>
    <name evidence="7" type="ORF">FKX85_19950</name>
</gene>
<reference evidence="7 8" key="1">
    <citation type="submission" date="2019-06" db="EMBL/GenBank/DDBJ databases">
        <title>Echinicola alkalisoli sp. nov. isolated from saline soil.</title>
        <authorList>
            <person name="Sun J.-Q."/>
            <person name="Xu L."/>
        </authorList>
    </citation>
    <scope>NUCLEOTIDE SEQUENCE [LARGE SCALE GENOMIC DNA]</scope>
    <source>
        <strain evidence="7 8">LN3S3</strain>
    </source>
</reference>
<dbReference type="Proteomes" id="UP000316614">
    <property type="component" value="Chromosome"/>
</dbReference>
<evidence type="ECO:0000256" key="5">
    <source>
        <dbReference type="ARBA" id="ARBA00022884"/>
    </source>
</evidence>
<evidence type="ECO:0000256" key="1">
    <source>
        <dbReference type="ARBA" id="ARBA00004496"/>
    </source>
</evidence>
<protein>
    <submittedName>
        <fullName evidence="7">Zinc-binding dehydrogenase</fullName>
    </submittedName>
</protein>
<dbReference type="KEGG" id="echi:FKX85_19950"/>
<dbReference type="GO" id="GO:0008270">
    <property type="term" value="F:zinc ion binding"/>
    <property type="evidence" value="ECO:0007669"/>
    <property type="project" value="InterPro"/>
</dbReference>
<dbReference type="InterPro" id="IPR020843">
    <property type="entry name" value="ER"/>
</dbReference>
<evidence type="ECO:0000313" key="7">
    <source>
        <dbReference type="EMBL" id="QDH81178.1"/>
    </source>
</evidence>
<dbReference type="SUPFAM" id="SSF50129">
    <property type="entry name" value="GroES-like"/>
    <property type="match status" value="1"/>
</dbReference>
<dbReference type="RefSeq" id="WP_141616393.1">
    <property type="nucleotide sequence ID" value="NZ_CP041253.1"/>
</dbReference>
<keyword evidence="4" id="KW-0521">NADP</keyword>
<accession>A0A514CN03</accession>
<evidence type="ECO:0000256" key="4">
    <source>
        <dbReference type="ARBA" id="ARBA00022857"/>
    </source>
</evidence>
<dbReference type="EMBL" id="CP041253">
    <property type="protein sequence ID" value="QDH81178.1"/>
    <property type="molecule type" value="Genomic_DNA"/>
</dbReference>
<evidence type="ECO:0000259" key="6">
    <source>
        <dbReference type="SMART" id="SM00829"/>
    </source>
</evidence>
<dbReference type="InterPro" id="IPR011032">
    <property type="entry name" value="GroES-like_sf"/>
</dbReference>
<organism evidence="7 8">
    <name type="scientific">Echinicola soli</name>
    <dbReference type="NCBI Taxonomy" id="2591634"/>
    <lineage>
        <taxon>Bacteria</taxon>
        <taxon>Pseudomonadati</taxon>
        <taxon>Bacteroidota</taxon>
        <taxon>Cytophagia</taxon>
        <taxon>Cytophagales</taxon>
        <taxon>Cyclobacteriaceae</taxon>
        <taxon>Echinicola</taxon>
    </lineage>
</organism>
<dbReference type="GO" id="GO:0005737">
    <property type="term" value="C:cytoplasm"/>
    <property type="evidence" value="ECO:0007669"/>
    <property type="project" value="UniProtKB-SubCell"/>
</dbReference>
<comment type="subcellular location">
    <subcellularLocation>
        <location evidence="1">Cytoplasm</location>
    </subcellularLocation>
</comment>
<dbReference type="Pfam" id="PF13602">
    <property type="entry name" value="ADH_zinc_N_2"/>
    <property type="match status" value="1"/>
</dbReference>
<dbReference type="Pfam" id="PF08240">
    <property type="entry name" value="ADH_N"/>
    <property type="match status" value="1"/>
</dbReference>
<name>A0A514CN03_9BACT</name>
<evidence type="ECO:0000256" key="3">
    <source>
        <dbReference type="ARBA" id="ARBA00022490"/>
    </source>
</evidence>